<keyword evidence="2" id="KW-1185">Reference proteome</keyword>
<proteinExistence type="predicted"/>
<accession>A0ABY4SP67</accession>
<dbReference type="Proteomes" id="UP001055429">
    <property type="component" value="Chromosome"/>
</dbReference>
<sequence>MALIGRDDEDRPASRRDLADAIEALRGKTRVIIQRGRLAKMARVPRLTGVLDQFVRDVPFDERHQSWHPKAALVRMRSEKAFEWRLWVGSRNLTAPENRDLGLVLVSGQQAKGRLVPGADDIARRLAERAGLGGLSPSRLATEVSALKWRAPDGVRVDRLRISRGQSEWSLPILPEMVDALTVVSPFLDAGFLQHLLKTRCRTGEQGGENP</sequence>
<organism evidence="1 2">
    <name type="scientific">Brevundimonas albigilva</name>
    <dbReference type="NCBI Taxonomy" id="1312364"/>
    <lineage>
        <taxon>Bacteria</taxon>
        <taxon>Pseudomonadati</taxon>
        <taxon>Pseudomonadota</taxon>
        <taxon>Alphaproteobacteria</taxon>
        <taxon>Caulobacterales</taxon>
        <taxon>Caulobacteraceae</taxon>
        <taxon>Brevundimonas</taxon>
    </lineage>
</organism>
<gene>
    <name evidence="1" type="ORF">M8231_06720</name>
</gene>
<evidence type="ECO:0008006" key="3">
    <source>
        <dbReference type="Google" id="ProtNLM"/>
    </source>
</evidence>
<evidence type="ECO:0000313" key="1">
    <source>
        <dbReference type="EMBL" id="URI16658.1"/>
    </source>
</evidence>
<reference evidence="1" key="1">
    <citation type="submission" date="2022-05" db="EMBL/GenBank/DDBJ databases">
        <title>Brevundimonas albigilva TT17 genome sequence.</title>
        <authorList>
            <person name="Lee K."/>
            <person name="Son H."/>
        </authorList>
    </citation>
    <scope>NUCLEOTIDE SEQUENCE</scope>
    <source>
        <strain evidence="1">TT17</strain>
    </source>
</reference>
<name>A0ABY4SP67_9CAUL</name>
<dbReference type="RefSeq" id="WP_003170292.1">
    <property type="nucleotide sequence ID" value="NZ_CP097649.1"/>
</dbReference>
<evidence type="ECO:0000313" key="2">
    <source>
        <dbReference type="Proteomes" id="UP001055429"/>
    </source>
</evidence>
<dbReference type="EMBL" id="CP097649">
    <property type="protein sequence ID" value="URI16658.1"/>
    <property type="molecule type" value="Genomic_DNA"/>
</dbReference>
<protein>
    <recommendedName>
        <fullName evidence="3">Phospholipase D-like domain-containing protein</fullName>
    </recommendedName>
</protein>